<dbReference type="EMBL" id="WKJM01000030">
    <property type="protein sequence ID" value="MRX11206.1"/>
    <property type="molecule type" value="Genomic_DNA"/>
</dbReference>
<protein>
    <submittedName>
        <fullName evidence="2">Uncharacterized protein</fullName>
    </submittedName>
</protein>
<reference evidence="2 3" key="1">
    <citation type="submission" date="2019-11" db="EMBL/GenBank/DDBJ databases">
        <title>Novel species isolated from a subtropical stream in China.</title>
        <authorList>
            <person name="Lu H."/>
        </authorList>
    </citation>
    <scope>NUCLEOTIDE SEQUENCE [LARGE SCALE GENOMIC DNA]</scope>
    <source>
        <strain evidence="2 3">FT25W</strain>
    </source>
</reference>
<keyword evidence="3" id="KW-1185">Reference proteome</keyword>
<proteinExistence type="predicted"/>
<feature type="transmembrane region" description="Helical" evidence="1">
    <location>
        <begin position="93"/>
        <end position="115"/>
    </location>
</feature>
<feature type="transmembrane region" description="Helical" evidence="1">
    <location>
        <begin position="68"/>
        <end position="87"/>
    </location>
</feature>
<dbReference type="Proteomes" id="UP000481037">
    <property type="component" value="Unassembled WGS sequence"/>
</dbReference>
<evidence type="ECO:0000256" key="1">
    <source>
        <dbReference type="SAM" id="Phobius"/>
    </source>
</evidence>
<organism evidence="2 3">
    <name type="scientific">Duganella alba</name>
    <dbReference type="NCBI Taxonomy" id="2666081"/>
    <lineage>
        <taxon>Bacteria</taxon>
        <taxon>Pseudomonadati</taxon>
        <taxon>Pseudomonadota</taxon>
        <taxon>Betaproteobacteria</taxon>
        <taxon>Burkholderiales</taxon>
        <taxon>Oxalobacteraceae</taxon>
        <taxon>Telluria group</taxon>
        <taxon>Duganella</taxon>
    </lineage>
</organism>
<comment type="caution">
    <text evidence="2">The sequence shown here is derived from an EMBL/GenBank/DDBJ whole genome shotgun (WGS) entry which is preliminary data.</text>
</comment>
<keyword evidence="1" id="KW-0812">Transmembrane</keyword>
<gene>
    <name evidence="2" type="ORF">GJ697_25605</name>
</gene>
<accession>A0A6L5QN18</accession>
<sequence>MDAPDYTRYTEFQLRQVLRDIDAQRFPERAQEARRWLGHFEQAKKSLMPATQTRRLISRSPSRRFMRWHLLVFLAVSLVAAVSTWFYPARWEVLTAVAVVAAAAALLGAASMAALQLQVFDCGDGLGFKHKDLEAYAAWRDIDRIELGRSEDQEWLVLHLKFESVLGETIEFFASAAAPDARTLRDQLNKRIAGH</sequence>
<keyword evidence="1" id="KW-0472">Membrane</keyword>
<evidence type="ECO:0000313" key="3">
    <source>
        <dbReference type="Proteomes" id="UP000481037"/>
    </source>
</evidence>
<keyword evidence="1" id="KW-1133">Transmembrane helix</keyword>
<dbReference type="RefSeq" id="WP_154369317.1">
    <property type="nucleotide sequence ID" value="NZ_WKJM01000030.1"/>
</dbReference>
<name>A0A6L5QN18_9BURK</name>
<dbReference type="AlphaFoldDB" id="A0A6L5QN18"/>
<evidence type="ECO:0000313" key="2">
    <source>
        <dbReference type="EMBL" id="MRX11206.1"/>
    </source>
</evidence>